<dbReference type="AlphaFoldDB" id="A0A0B6XUY2"/>
<dbReference type="SUPFAM" id="SSF52540">
    <property type="entry name" value="P-loop containing nucleoside triphosphate hydrolases"/>
    <property type="match status" value="1"/>
</dbReference>
<evidence type="ECO:0000313" key="1">
    <source>
        <dbReference type="EMBL" id="CEK47095.1"/>
    </source>
</evidence>
<protein>
    <recommendedName>
        <fullName evidence="2">Sulfotransferase domain-containing protein</fullName>
    </recommendedName>
</protein>
<evidence type="ECO:0008006" key="2">
    <source>
        <dbReference type="Google" id="ProtNLM"/>
    </source>
</evidence>
<reference evidence="1" key="1">
    <citation type="submission" date="2014-12" db="EMBL/GenBank/DDBJ databases">
        <title>Insight into the proteome of Arion vulgaris.</title>
        <authorList>
            <person name="Aradska J."/>
            <person name="Bulat T."/>
            <person name="Smidak R."/>
            <person name="Sarate P."/>
            <person name="Gangsoo J."/>
            <person name="Sialana F."/>
            <person name="Bilban M."/>
            <person name="Lubec G."/>
        </authorList>
    </citation>
    <scope>NUCLEOTIDE SEQUENCE</scope>
    <source>
        <tissue evidence="1">Skin</tissue>
    </source>
</reference>
<gene>
    <name evidence="1" type="primary">ORF547</name>
</gene>
<sequence length="94" mass="10952">ADNIGFLTNLVYSDDFTSVDCFNRWKHKNLVVNLTQHCVEKISQRCIESKTIVQKVVRLSMAEADTYMRRDPAVRVIHLVRDPRGILLSRMNFN</sequence>
<dbReference type="InterPro" id="IPR027417">
    <property type="entry name" value="P-loop_NTPase"/>
</dbReference>
<name>A0A0B6XUY2_9EUPU</name>
<proteinExistence type="predicted"/>
<accession>A0A0B6XUY2</accession>
<dbReference type="EMBL" id="HACG01000230">
    <property type="protein sequence ID" value="CEK47095.1"/>
    <property type="molecule type" value="Transcribed_RNA"/>
</dbReference>
<feature type="non-terminal residue" evidence="1">
    <location>
        <position position="94"/>
    </location>
</feature>
<feature type="non-terminal residue" evidence="1">
    <location>
        <position position="1"/>
    </location>
</feature>
<organism evidence="1">
    <name type="scientific">Arion vulgaris</name>
    <dbReference type="NCBI Taxonomy" id="1028688"/>
    <lineage>
        <taxon>Eukaryota</taxon>
        <taxon>Metazoa</taxon>
        <taxon>Spiralia</taxon>
        <taxon>Lophotrochozoa</taxon>
        <taxon>Mollusca</taxon>
        <taxon>Gastropoda</taxon>
        <taxon>Heterobranchia</taxon>
        <taxon>Euthyneura</taxon>
        <taxon>Panpulmonata</taxon>
        <taxon>Eupulmonata</taxon>
        <taxon>Stylommatophora</taxon>
        <taxon>Helicina</taxon>
        <taxon>Arionoidea</taxon>
        <taxon>Arionidae</taxon>
        <taxon>Arion</taxon>
    </lineage>
</organism>
<dbReference type="Gene3D" id="3.40.50.300">
    <property type="entry name" value="P-loop containing nucleotide triphosphate hydrolases"/>
    <property type="match status" value="1"/>
</dbReference>